<protein>
    <submittedName>
        <fullName evidence="1">Uncharacterized protein</fullName>
    </submittedName>
</protein>
<name>A0A8S5Q6K8_9VIRU</name>
<reference evidence="1" key="1">
    <citation type="journal article" date="2021" name="Proc. Natl. Acad. Sci. U.S.A.">
        <title>A Catalog of Tens of Thousands of Viruses from Human Metagenomes Reveals Hidden Associations with Chronic Diseases.</title>
        <authorList>
            <person name="Tisza M.J."/>
            <person name="Buck C.B."/>
        </authorList>
    </citation>
    <scope>NUCLEOTIDE SEQUENCE</scope>
    <source>
        <strain evidence="1">Ct87y24</strain>
    </source>
</reference>
<sequence length="213" mass="23912">MQQIIQGNDTTLSIILYAQELLLPDNSGSSVLERRKVDLSLARNLSVRLIPYMRWEVVKPEVTIEGSTLQVSFPGELQKPGKWDVEITCYLPTSPGGSVYTQRTIRQMVCEVVPHNFQHGIATSDAYTVTADLFIALKGKEGNPGKNLYETYLETTTDDPKKSPDEFFESLKGAPGRSAYDSYLRTTKDTPKMSEEEWATGGWLVFAELLKRI</sequence>
<organism evidence="1">
    <name type="scientific">virus sp. ct87y24</name>
    <dbReference type="NCBI Taxonomy" id="2825805"/>
    <lineage>
        <taxon>Viruses</taxon>
    </lineage>
</organism>
<proteinExistence type="predicted"/>
<dbReference type="EMBL" id="BK015588">
    <property type="protein sequence ID" value="DAE14586.1"/>
    <property type="molecule type" value="Genomic_DNA"/>
</dbReference>
<evidence type="ECO:0000313" key="1">
    <source>
        <dbReference type="EMBL" id="DAE14586.1"/>
    </source>
</evidence>
<accession>A0A8S5Q6K8</accession>